<dbReference type="AlphaFoldDB" id="C3ZT95"/>
<dbReference type="GeneID" id="118405909"/>
<dbReference type="InterPro" id="IPR001304">
    <property type="entry name" value="C-type_lectin-like"/>
</dbReference>
<dbReference type="GO" id="GO:0009897">
    <property type="term" value="C:external side of plasma membrane"/>
    <property type="evidence" value="ECO:0000318"/>
    <property type="project" value="GO_Central"/>
</dbReference>
<dbReference type="InParanoid" id="C3ZT95"/>
<evidence type="ECO:0000256" key="3">
    <source>
        <dbReference type="SAM" id="SignalP"/>
    </source>
</evidence>
<dbReference type="PROSITE" id="PS50041">
    <property type="entry name" value="C_TYPE_LECTIN_2"/>
    <property type="match status" value="1"/>
</dbReference>
<keyword evidence="2" id="KW-0175">Coiled coil</keyword>
<evidence type="ECO:0000259" key="4">
    <source>
        <dbReference type="PROSITE" id="PS50041"/>
    </source>
</evidence>
<dbReference type="RefSeq" id="XP_035661638.1">
    <property type="nucleotide sequence ID" value="XM_035805745.1"/>
</dbReference>
<evidence type="ECO:0000256" key="2">
    <source>
        <dbReference type="SAM" id="Coils"/>
    </source>
</evidence>
<gene>
    <name evidence="7" type="primary">LOC118405909</name>
    <name evidence="5" type="ORF">BRAFLDRAFT_86739</name>
</gene>
<evidence type="ECO:0000313" key="7">
    <source>
        <dbReference type="RefSeq" id="XP_035661638.1"/>
    </source>
</evidence>
<dbReference type="SMART" id="SM00034">
    <property type="entry name" value="CLECT"/>
    <property type="match status" value="1"/>
</dbReference>
<evidence type="ECO:0000256" key="1">
    <source>
        <dbReference type="ARBA" id="ARBA00023157"/>
    </source>
</evidence>
<feature type="signal peptide" evidence="3">
    <location>
        <begin position="1"/>
        <end position="21"/>
    </location>
</feature>
<dbReference type="PANTHER" id="PTHR22801">
    <property type="entry name" value="LITHOSTATHINE"/>
    <property type="match status" value="1"/>
</dbReference>
<dbReference type="SUPFAM" id="SSF56436">
    <property type="entry name" value="C-type lectin-like"/>
    <property type="match status" value="1"/>
</dbReference>
<feature type="coiled-coil region" evidence="2">
    <location>
        <begin position="90"/>
        <end position="138"/>
    </location>
</feature>
<dbReference type="PROSITE" id="PS00615">
    <property type="entry name" value="C_TYPE_LECTIN_1"/>
    <property type="match status" value="1"/>
</dbReference>
<dbReference type="STRING" id="7739.C3ZT95"/>
<dbReference type="InterPro" id="IPR016186">
    <property type="entry name" value="C-type_lectin-like/link_sf"/>
</dbReference>
<dbReference type="OMA" id="QGEDCAI"/>
<sequence>MGVPAVIVVLAVLLPLQQAFGQTTDQAEDFPTSISLQQVVEGPFSDRQAVAEGQGRQLPGQPSVETTADSCRPSTKERFVCTKETGTSQLDQVQANLTQLQGQVDLLRTDKAKQDARIAELTDKQVDLEKQVGNLTKLRHVQQGCPSGYVQFQNRCFNFSTESKNYNDARLSCKAAGGHLAMPKDNATNAFLVEQINVMYPNGSSGSVWFGLADREEEGSFVWEDGTPLGTGWNNWNQGEPNNQHSREDCVEWRAKYGYKWNDVRCFTVHKYVCEVDAGSP</sequence>
<name>C3ZT95_BRAFL</name>
<dbReference type="InterPro" id="IPR016187">
    <property type="entry name" value="CTDL_fold"/>
</dbReference>
<keyword evidence="6" id="KW-1185">Reference proteome</keyword>
<keyword evidence="1" id="KW-1015">Disulfide bond</keyword>
<dbReference type="GO" id="GO:0030246">
    <property type="term" value="F:carbohydrate binding"/>
    <property type="evidence" value="ECO:0000318"/>
    <property type="project" value="GO_Central"/>
</dbReference>
<dbReference type="GO" id="GO:0006955">
    <property type="term" value="P:immune response"/>
    <property type="evidence" value="ECO:0000318"/>
    <property type="project" value="GO_Central"/>
</dbReference>
<dbReference type="InterPro" id="IPR050801">
    <property type="entry name" value="Ca-Dep_Lectins_ImmuneDev"/>
</dbReference>
<reference evidence="7" key="3">
    <citation type="submission" date="2025-04" db="UniProtKB">
        <authorList>
            <consortium name="RefSeq"/>
        </authorList>
    </citation>
    <scope>IDENTIFICATION</scope>
    <source>
        <strain evidence="7">S238N-H82</strain>
        <tissue evidence="7">Testes</tissue>
    </source>
</reference>
<evidence type="ECO:0000313" key="5">
    <source>
        <dbReference type="EMBL" id="EEN44301.1"/>
    </source>
</evidence>
<keyword evidence="3" id="KW-0732">Signal</keyword>
<feature type="domain" description="C-type lectin" evidence="4">
    <location>
        <begin position="152"/>
        <end position="275"/>
    </location>
</feature>
<dbReference type="Proteomes" id="UP000001554">
    <property type="component" value="Chromosome 18"/>
</dbReference>
<reference evidence="5" key="1">
    <citation type="journal article" date="2008" name="Nature">
        <title>The amphioxus genome and the evolution of the chordate karyotype.</title>
        <authorList>
            <consortium name="US DOE Joint Genome Institute (JGI-PGF)"/>
            <person name="Putnam N.H."/>
            <person name="Butts T."/>
            <person name="Ferrier D.E.K."/>
            <person name="Furlong R.F."/>
            <person name="Hellsten U."/>
            <person name="Kawashima T."/>
            <person name="Robinson-Rechavi M."/>
            <person name="Shoguchi E."/>
            <person name="Terry A."/>
            <person name="Yu J.-K."/>
            <person name="Benito-Gutierrez E.L."/>
            <person name="Dubchak I."/>
            <person name="Garcia-Fernandez J."/>
            <person name="Gibson-Brown J.J."/>
            <person name="Grigoriev I.V."/>
            <person name="Horton A.C."/>
            <person name="de Jong P.J."/>
            <person name="Jurka J."/>
            <person name="Kapitonov V.V."/>
            <person name="Kohara Y."/>
            <person name="Kuroki Y."/>
            <person name="Lindquist E."/>
            <person name="Lucas S."/>
            <person name="Osoegawa K."/>
            <person name="Pennacchio L.A."/>
            <person name="Salamov A.A."/>
            <person name="Satou Y."/>
            <person name="Sauka-Spengler T."/>
            <person name="Schmutz J."/>
            <person name="Shin-I T."/>
            <person name="Toyoda A."/>
            <person name="Bronner-Fraser M."/>
            <person name="Fujiyama A."/>
            <person name="Holland L.Z."/>
            <person name="Holland P.W.H."/>
            <person name="Satoh N."/>
            <person name="Rokhsar D.S."/>
        </authorList>
    </citation>
    <scope>NUCLEOTIDE SEQUENCE [LARGE SCALE GENOMIC DNA]</scope>
    <source>
        <strain evidence="5">S238N-H82</strain>
        <tissue evidence="5">Testes</tissue>
    </source>
</reference>
<evidence type="ECO:0000313" key="6">
    <source>
        <dbReference type="Proteomes" id="UP000001554"/>
    </source>
</evidence>
<dbReference type="Gene3D" id="3.10.100.10">
    <property type="entry name" value="Mannose-Binding Protein A, subunit A"/>
    <property type="match status" value="1"/>
</dbReference>
<dbReference type="InterPro" id="IPR018378">
    <property type="entry name" value="C-type_lectin_CS"/>
</dbReference>
<dbReference type="KEGG" id="bfo:118405909"/>
<organism>
    <name type="scientific">Branchiostoma floridae</name>
    <name type="common">Florida lancelet</name>
    <name type="synonym">Amphioxus</name>
    <dbReference type="NCBI Taxonomy" id="7739"/>
    <lineage>
        <taxon>Eukaryota</taxon>
        <taxon>Metazoa</taxon>
        <taxon>Chordata</taxon>
        <taxon>Cephalochordata</taxon>
        <taxon>Leptocardii</taxon>
        <taxon>Amphioxiformes</taxon>
        <taxon>Branchiostomatidae</taxon>
        <taxon>Branchiostoma</taxon>
    </lineage>
</organism>
<accession>C3ZT95</accession>
<dbReference type="GO" id="GO:0038187">
    <property type="term" value="F:pattern recognition receptor activity"/>
    <property type="evidence" value="ECO:0000318"/>
    <property type="project" value="GO_Central"/>
</dbReference>
<dbReference type="eggNOG" id="KOG4297">
    <property type="taxonomic scope" value="Eukaryota"/>
</dbReference>
<dbReference type="PANTHER" id="PTHR22801:SF63">
    <property type="entry name" value="C-TYPE LECTIN DOMAIN-CONTAINING PROTEIN"/>
    <property type="match status" value="1"/>
</dbReference>
<dbReference type="EMBL" id="GG666676">
    <property type="protein sequence ID" value="EEN44301.1"/>
    <property type="molecule type" value="Genomic_DNA"/>
</dbReference>
<protein>
    <submittedName>
        <fullName evidence="7">CD209 antigen-like protein C</fullName>
    </submittedName>
</protein>
<reference evidence="6" key="2">
    <citation type="journal article" date="2020" name="Nat. Ecol. Evol.">
        <title>Deeply conserved synteny resolves early events in vertebrate evolution.</title>
        <authorList>
            <person name="Simakov O."/>
            <person name="Marletaz F."/>
            <person name="Yue J.X."/>
            <person name="O'Connell B."/>
            <person name="Jenkins J."/>
            <person name="Brandt A."/>
            <person name="Calef R."/>
            <person name="Tung C.H."/>
            <person name="Huang T.K."/>
            <person name="Schmutz J."/>
            <person name="Satoh N."/>
            <person name="Yu J.K."/>
            <person name="Putnam N.H."/>
            <person name="Green R.E."/>
            <person name="Rokhsar D.S."/>
        </authorList>
    </citation>
    <scope>NUCLEOTIDE SEQUENCE [LARGE SCALE GENOMIC DNA]</scope>
    <source>
        <strain evidence="6">S238N-H82</strain>
    </source>
</reference>
<feature type="chain" id="PRO_5044729356" evidence="3">
    <location>
        <begin position="22"/>
        <end position="281"/>
    </location>
</feature>
<proteinExistence type="predicted"/>
<dbReference type="Pfam" id="PF00059">
    <property type="entry name" value="Lectin_C"/>
    <property type="match status" value="1"/>
</dbReference>
<dbReference type="OrthoDB" id="7357196at2759"/>